<gene>
    <name evidence="2" type="ORF">X975_24703</name>
</gene>
<keyword evidence="3" id="KW-1185">Reference proteome</keyword>
<evidence type="ECO:0000313" key="3">
    <source>
        <dbReference type="Proteomes" id="UP000054359"/>
    </source>
</evidence>
<reference evidence="2 3" key="1">
    <citation type="submission" date="2013-11" db="EMBL/GenBank/DDBJ databases">
        <title>Genome sequencing of Stegodyphus mimosarum.</title>
        <authorList>
            <person name="Bechsgaard J."/>
        </authorList>
    </citation>
    <scope>NUCLEOTIDE SEQUENCE [LARGE SCALE GENOMIC DNA]</scope>
</reference>
<protein>
    <recommendedName>
        <fullName evidence="1">PiggyBac transposable element-derived protein 4 C-terminal zinc-finger domain-containing protein</fullName>
    </recommendedName>
</protein>
<organism evidence="2 3">
    <name type="scientific">Stegodyphus mimosarum</name>
    <name type="common">African social velvet spider</name>
    <dbReference type="NCBI Taxonomy" id="407821"/>
    <lineage>
        <taxon>Eukaryota</taxon>
        <taxon>Metazoa</taxon>
        <taxon>Ecdysozoa</taxon>
        <taxon>Arthropoda</taxon>
        <taxon>Chelicerata</taxon>
        <taxon>Arachnida</taxon>
        <taxon>Araneae</taxon>
        <taxon>Araneomorphae</taxon>
        <taxon>Entelegynae</taxon>
        <taxon>Eresoidea</taxon>
        <taxon>Eresidae</taxon>
        <taxon>Stegodyphus</taxon>
    </lineage>
</organism>
<dbReference type="InterPro" id="IPR032718">
    <property type="entry name" value="PGBD4_Znf_C"/>
</dbReference>
<evidence type="ECO:0000313" key="2">
    <source>
        <dbReference type="EMBL" id="KFM70404.1"/>
    </source>
</evidence>
<accession>A0A087TZ65</accession>
<dbReference type="Proteomes" id="UP000054359">
    <property type="component" value="Unassembled WGS sequence"/>
</dbReference>
<feature type="domain" description="PiggyBac transposable element-derived protein 4 C-terminal zinc-finger" evidence="1">
    <location>
        <begin position="10"/>
        <end position="58"/>
    </location>
</feature>
<dbReference type="AlphaFoldDB" id="A0A087TZ65"/>
<dbReference type="Pfam" id="PF13842">
    <property type="entry name" value="zf-Tnp_2"/>
    <property type="match status" value="1"/>
</dbReference>
<evidence type="ECO:0000259" key="1">
    <source>
        <dbReference type="Pfam" id="PF13842"/>
    </source>
</evidence>
<feature type="non-terminal residue" evidence="2">
    <location>
        <position position="58"/>
    </location>
</feature>
<proteinExistence type="predicted"/>
<name>A0A087TZ65_STEMI</name>
<sequence>MQLFHLTGRHFPKIYIDGKGNKNRRRCVVCAKKNQKQTSHCECKICNVGLYPCFELYH</sequence>
<dbReference type="EMBL" id="KK117410">
    <property type="protein sequence ID" value="KFM70404.1"/>
    <property type="molecule type" value="Genomic_DNA"/>
</dbReference>